<evidence type="ECO:0000313" key="3">
    <source>
        <dbReference type="Proteomes" id="UP001165667"/>
    </source>
</evidence>
<reference evidence="2" key="1">
    <citation type="submission" date="2022-05" db="EMBL/GenBank/DDBJ databases">
        <authorList>
            <person name="Pankratov T."/>
        </authorList>
    </citation>
    <scope>NUCLEOTIDE SEQUENCE</scope>
    <source>
        <strain evidence="2">BP6-180914</strain>
    </source>
</reference>
<protein>
    <submittedName>
        <fullName evidence="2">Uncharacterized protein</fullName>
    </submittedName>
</protein>
<sequence length="78" mass="7513">MTDLSISSISSTPPASASLTAQKLSAARAADGDYKASGKGHAVKDADGDYKPSTAPGSAATTSSSGVLAALTSLKKGG</sequence>
<gene>
    <name evidence="2" type="ORF">M8523_33515</name>
</gene>
<dbReference type="AlphaFoldDB" id="A0AA42CMS1"/>
<keyword evidence="3" id="KW-1185">Reference proteome</keyword>
<feature type="compositionally biased region" description="Low complexity" evidence="1">
    <location>
        <begin position="52"/>
        <end position="62"/>
    </location>
</feature>
<evidence type="ECO:0000313" key="2">
    <source>
        <dbReference type="EMBL" id="MCW6512813.1"/>
    </source>
</evidence>
<evidence type="ECO:0000256" key="1">
    <source>
        <dbReference type="SAM" id="MobiDB-lite"/>
    </source>
</evidence>
<proteinExistence type="predicted"/>
<feature type="region of interest" description="Disordered" evidence="1">
    <location>
        <begin position="31"/>
        <end position="62"/>
    </location>
</feature>
<organism evidence="2 3">
    <name type="scientific">Lichenifustis flavocetrariae</name>
    <dbReference type="NCBI Taxonomy" id="2949735"/>
    <lineage>
        <taxon>Bacteria</taxon>
        <taxon>Pseudomonadati</taxon>
        <taxon>Pseudomonadota</taxon>
        <taxon>Alphaproteobacteria</taxon>
        <taxon>Hyphomicrobiales</taxon>
        <taxon>Lichenihabitantaceae</taxon>
        <taxon>Lichenifustis</taxon>
    </lineage>
</organism>
<name>A0AA42CMS1_9HYPH</name>
<comment type="caution">
    <text evidence="2">The sequence shown here is derived from an EMBL/GenBank/DDBJ whole genome shotgun (WGS) entry which is preliminary data.</text>
</comment>
<feature type="compositionally biased region" description="Basic and acidic residues" evidence="1">
    <location>
        <begin position="31"/>
        <end position="50"/>
    </location>
</feature>
<dbReference type="EMBL" id="JAMOIM010000067">
    <property type="protein sequence ID" value="MCW6512813.1"/>
    <property type="molecule type" value="Genomic_DNA"/>
</dbReference>
<dbReference type="RefSeq" id="WP_282589188.1">
    <property type="nucleotide sequence ID" value="NZ_JAMOIM010000067.1"/>
</dbReference>
<dbReference type="Proteomes" id="UP001165667">
    <property type="component" value="Unassembled WGS sequence"/>
</dbReference>
<accession>A0AA42CMS1</accession>